<comment type="caution">
    <text evidence="1">The sequence shown here is derived from an EMBL/GenBank/DDBJ whole genome shotgun (WGS) entry which is preliminary data.</text>
</comment>
<dbReference type="GO" id="GO:0016301">
    <property type="term" value="F:kinase activity"/>
    <property type="evidence" value="ECO:0007669"/>
    <property type="project" value="UniProtKB-KW"/>
</dbReference>
<reference evidence="1 2" key="1">
    <citation type="submission" date="2018-01" db="EMBL/GenBank/DDBJ databases">
        <title>Halomonas endophytica sp. nov., isolated from storage liquid in the stems of Populus euphratica.</title>
        <authorList>
            <person name="Chen C."/>
        </authorList>
    </citation>
    <scope>NUCLEOTIDE SEQUENCE [LARGE SCALE GENOMIC DNA]</scope>
    <source>
        <strain evidence="1 2">MC28</strain>
    </source>
</reference>
<keyword evidence="2" id="KW-1185">Reference proteome</keyword>
<organism evidence="1 2">
    <name type="scientific">Billgrantia endophytica</name>
    <dbReference type="NCBI Taxonomy" id="2033802"/>
    <lineage>
        <taxon>Bacteria</taxon>
        <taxon>Pseudomonadati</taxon>
        <taxon>Pseudomonadota</taxon>
        <taxon>Gammaproteobacteria</taxon>
        <taxon>Oceanospirillales</taxon>
        <taxon>Halomonadaceae</taxon>
        <taxon>Billgrantia</taxon>
    </lineage>
</organism>
<dbReference type="PANTHER" id="PTHR10285">
    <property type="entry name" value="URIDINE KINASE"/>
    <property type="match status" value="1"/>
</dbReference>
<dbReference type="NCBIfam" id="NF006746">
    <property type="entry name" value="PRK09270.1-5"/>
    <property type="match status" value="1"/>
</dbReference>
<proteinExistence type="predicted"/>
<dbReference type="EMBL" id="PNRF01000019">
    <property type="protein sequence ID" value="PMR75529.1"/>
    <property type="molecule type" value="Genomic_DNA"/>
</dbReference>
<dbReference type="SUPFAM" id="SSF52540">
    <property type="entry name" value="P-loop containing nucleoside triphosphate hydrolases"/>
    <property type="match status" value="1"/>
</dbReference>
<gene>
    <name evidence="1" type="ORF">C1H69_09925</name>
</gene>
<keyword evidence="1" id="KW-0808">Transferase</keyword>
<dbReference type="AlphaFoldDB" id="A0A2N7U519"/>
<dbReference type="OrthoDB" id="1550976at2"/>
<evidence type="ECO:0000313" key="2">
    <source>
        <dbReference type="Proteomes" id="UP000235803"/>
    </source>
</evidence>
<evidence type="ECO:0000313" key="1">
    <source>
        <dbReference type="EMBL" id="PMR75529.1"/>
    </source>
</evidence>
<accession>A0A2N7U519</accession>
<name>A0A2N7U519_9GAMM</name>
<sequence length="226" mass="24965">MANLSGASWLARHRTQEIQTVSLEPHPLAQRLIDAAADASRFVVALAGPPGAGKSTLSERLCAAIDAQCPGQIVVVPMDGYHFDNTVIGDAQLPIKGAPHTFDVDGLRTDLQRIRRAEGGVAVPVFDRLLDLARAGGRMVTLEHRIVLVEGNYLLLDQAPWCDLAPLFDFSVMLDVEDAELERRLIERWLGMGQDAEAAFDKARNKDMVNVRLVKRHSRTPDLVWR</sequence>
<keyword evidence="1" id="KW-0418">Kinase</keyword>
<protein>
    <submittedName>
        <fullName evidence="1">Nucleoside/nucleotide kinase family protein</fullName>
    </submittedName>
</protein>
<dbReference type="Proteomes" id="UP000235803">
    <property type="component" value="Unassembled WGS sequence"/>
</dbReference>
<dbReference type="InterPro" id="IPR027417">
    <property type="entry name" value="P-loop_NTPase"/>
</dbReference>
<dbReference type="Gene3D" id="3.40.50.300">
    <property type="entry name" value="P-loop containing nucleotide triphosphate hydrolases"/>
    <property type="match status" value="3"/>
</dbReference>